<accession>A0A5C1I1F7</accession>
<dbReference type="AlphaFoldDB" id="A0A5C1I1F7"/>
<evidence type="ECO:0000313" key="2">
    <source>
        <dbReference type="EMBL" id="QEM11753.1"/>
    </source>
</evidence>
<dbReference type="Proteomes" id="UP000251402">
    <property type="component" value="Chromosome"/>
</dbReference>
<dbReference type="PANTHER" id="PTHR14969:SF13">
    <property type="entry name" value="AT30094P"/>
    <property type="match status" value="1"/>
</dbReference>
<dbReference type="EMBL" id="CP043450">
    <property type="protein sequence ID" value="QEM11753.1"/>
    <property type="molecule type" value="Genomic_DNA"/>
</dbReference>
<keyword evidence="3" id="KW-1185">Reference proteome</keyword>
<evidence type="ECO:0000259" key="1">
    <source>
        <dbReference type="SMART" id="SM00014"/>
    </source>
</evidence>
<dbReference type="CDD" id="cd03394">
    <property type="entry name" value="PAP2_like_5"/>
    <property type="match status" value="1"/>
</dbReference>
<dbReference type="OrthoDB" id="9773582at2"/>
<dbReference type="PANTHER" id="PTHR14969">
    <property type="entry name" value="SPHINGOSINE-1-PHOSPHATE PHOSPHOHYDROLASE"/>
    <property type="match status" value="1"/>
</dbReference>
<organism evidence="2 3">
    <name type="scientific">Mucilaginibacter rubeus</name>
    <dbReference type="NCBI Taxonomy" id="2027860"/>
    <lineage>
        <taxon>Bacteria</taxon>
        <taxon>Pseudomonadati</taxon>
        <taxon>Bacteroidota</taxon>
        <taxon>Sphingobacteriia</taxon>
        <taxon>Sphingobacteriales</taxon>
        <taxon>Sphingobacteriaceae</taxon>
        <taxon>Mucilaginibacter</taxon>
    </lineage>
</organism>
<dbReference type="RefSeq" id="WP_112567551.1">
    <property type="nucleotide sequence ID" value="NZ_CP043450.1"/>
</dbReference>
<dbReference type="Gene3D" id="1.20.144.10">
    <property type="entry name" value="Phosphatidic acid phosphatase type 2/haloperoxidase"/>
    <property type="match status" value="1"/>
</dbReference>
<dbReference type="SUPFAM" id="SSF48317">
    <property type="entry name" value="Acid phosphatase/Vanadium-dependent haloperoxidase"/>
    <property type="match status" value="1"/>
</dbReference>
<dbReference type="InterPro" id="IPR036938">
    <property type="entry name" value="PAP2/HPO_sf"/>
</dbReference>
<proteinExistence type="predicted"/>
<dbReference type="InterPro" id="IPR000326">
    <property type="entry name" value="PAP2/HPO"/>
</dbReference>
<dbReference type="KEGG" id="mrub:DEO27_017545"/>
<evidence type="ECO:0000313" key="3">
    <source>
        <dbReference type="Proteomes" id="UP000251402"/>
    </source>
</evidence>
<protein>
    <submittedName>
        <fullName evidence="2">Phosphatase PAP2 family protein</fullName>
    </submittedName>
</protein>
<dbReference type="SMART" id="SM00014">
    <property type="entry name" value="acidPPc"/>
    <property type="match status" value="1"/>
</dbReference>
<name>A0A5C1I1F7_9SPHI</name>
<sequence>MRFFNFTTSIILIFFLFLHNRCMAQNWDINLLKSINPTNPNSTYWKTTSQSTYFLPGAVAVGTLICGLANDSETAKHHSAELFLSIGSDIVISEVIKRSINEERPGDKYPNEVFVNGSTHGRSFPSGHTSLAFTTATTLSLQYHKWYVTVPAYLWASSVGYSRMYLGKHYPTDVLAGAALGIGTGYLNHWLTRAIYKPYRKKSKE</sequence>
<reference evidence="2" key="1">
    <citation type="submission" date="2019-08" db="EMBL/GenBank/DDBJ databases">
        <title>Comparative genome analysis confer to the adaptation heavy metal polluted environment.</title>
        <authorList>
            <person name="Li Y."/>
        </authorList>
    </citation>
    <scope>NUCLEOTIDE SEQUENCE [LARGE SCALE GENOMIC DNA]</scope>
    <source>
        <strain evidence="2">P1</strain>
    </source>
</reference>
<dbReference type="Pfam" id="PF01569">
    <property type="entry name" value="PAP2"/>
    <property type="match status" value="1"/>
</dbReference>
<feature type="domain" description="Phosphatidic acid phosphatase type 2/haloperoxidase" evidence="1">
    <location>
        <begin position="82"/>
        <end position="189"/>
    </location>
</feature>
<gene>
    <name evidence="2" type="ORF">DEO27_017545</name>
</gene>